<feature type="region of interest" description="Disordered" evidence="1">
    <location>
        <begin position="30"/>
        <end position="53"/>
    </location>
</feature>
<comment type="caution">
    <text evidence="2">The sequence shown here is derived from an EMBL/GenBank/DDBJ whole genome shotgun (WGS) entry which is preliminary data.</text>
</comment>
<evidence type="ECO:0000313" key="3">
    <source>
        <dbReference type="Proteomes" id="UP000826195"/>
    </source>
</evidence>
<evidence type="ECO:0000256" key="1">
    <source>
        <dbReference type="SAM" id="MobiDB-lite"/>
    </source>
</evidence>
<organism evidence="2 3">
    <name type="scientific">Cotesia glomerata</name>
    <name type="common">Lepidopteran parasitic wasp</name>
    <name type="synonym">Apanteles glomeratus</name>
    <dbReference type="NCBI Taxonomy" id="32391"/>
    <lineage>
        <taxon>Eukaryota</taxon>
        <taxon>Metazoa</taxon>
        <taxon>Ecdysozoa</taxon>
        <taxon>Arthropoda</taxon>
        <taxon>Hexapoda</taxon>
        <taxon>Insecta</taxon>
        <taxon>Pterygota</taxon>
        <taxon>Neoptera</taxon>
        <taxon>Endopterygota</taxon>
        <taxon>Hymenoptera</taxon>
        <taxon>Apocrita</taxon>
        <taxon>Ichneumonoidea</taxon>
        <taxon>Braconidae</taxon>
        <taxon>Microgastrinae</taxon>
        <taxon>Cotesia</taxon>
    </lineage>
</organism>
<evidence type="ECO:0000313" key="2">
    <source>
        <dbReference type="EMBL" id="KAH0567034.1"/>
    </source>
</evidence>
<keyword evidence="3" id="KW-1185">Reference proteome</keyword>
<dbReference type="AlphaFoldDB" id="A0AAV7IQ84"/>
<dbReference type="Proteomes" id="UP000826195">
    <property type="component" value="Unassembled WGS sequence"/>
</dbReference>
<dbReference type="EMBL" id="JAHXZJ010000001">
    <property type="protein sequence ID" value="KAH0567034.1"/>
    <property type="molecule type" value="Genomic_DNA"/>
</dbReference>
<name>A0AAV7IQ84_COTGL</name>
<gene>
    <name evidence="2" type="ORF">KQX54_006254</name>
</gene>
<accession>A0AAV7IQ84</accession>
<reference evidence="2 3" key="1">
    <citation type="journal article" date="2021" name="J. Hered.">
        <title>A chromosome-level genome assembly of the parasitoid wasp, Cotesia glomerata (Hymenoptera: Braconidae).</title>
        <authorList>
            <person name="Pinto B.J."/>
            <person name="Weis J.J."/>
            <person name="Gamble T."/>
            <person name="Ode P.J."/>
            <person name="Paul R."/>
            <person name="Zaspel J.M."/>
        </authorList>
    </citation>
    <scope>NUCLEOTIDE SEQUENCE [LARGE SCALE GENOMIC DNA]</scope>
    <source>
        <strain evidence="2">CgM1</strain>
    </source>
</reference>
<proteinExistence type="predicted"/>
<protein>
    <submittedName>
        <fullName evidence="2">Uncharacterized protein</fullName>
    </submittedName>
</protein>
<sequence length="123" mass="13047">MSIPMGDKVVKSTCAKLISSSVSLVASNTGARGDQLTPLGHDPTLFPPAPGSRLSGPPPFSLLQLLLYPHRPRLLLHHPLTSANPGSVTLHAQPSAAQSIPSTIPTSGDFCEHIREENKKNIK</sequence>